<feature type="region of interest" description="Disordered" evidence="4">
    <location>
        <begin position="1171"/>
        <end position="1203"/>
    </location>
</feature>
<feature type="domain" description="Vps41 beta-propeller" evidence="5">
    <location>
        <begin position="375"/>
        <end position="500"/>
    </location>
</feature>
<dbReference type="SUPFAM" id="SSF50978">
    <property type="entry name" value="WD40 repeat-like"/>
    <property type="match status" value="1"/>
</dbReference>
<dbReference type="HOGENOM" id="CLU_001285_0_0_1"/>
<evidence type="ECO:0000313" key="6">
    <source>
        <dbReference type="EMBL" id="KIV96593.1"/>
    </source>
</evidence>
<dbReference type="GO" id="GO:0005770">
    <property type="term" value="C:late endosome"/>
    <property type="evidence" value="ECO:0007669"/>
    <property type="project" value="TreeGrafter"/>
</dbReference>
<feature type="region of interest" description="Disordered" evidence="4">
    <location>
        <begin position="652"/>
        <end position="688"/>
    </location>
</feature>
<evidence type="ECO:0000259" key="5">
    <source>
        <dbReference type="Pfam" id="PF23411"/>
    </source>
</evidence>
<dbReference type="InterPro" id="IPR015943">
    <property type="entry name" value="WD40/YVTN_repeat-like_dom_sf"/>
</dbReference>
<organism evidence="6 7">
    <name type="scientific">Exophiala mesophila</name>
    <name type="common">Black yeast-like fungus</name>
    <dbReference type="NCBI Taxonomy" id="212818"/>
    <lineage>
        <taxon>Eukaryota</taxon>
        <taxon>Fungi</taxon>
        <taxon>Dikarya</taxon>
        <taxon>Ascomycota</taxon>
        <taxon>Pezizomycotina</taxon>
        <taxon>Eurotiomycetes</taxon>
        <taxon>Chaetothyriomycetidae</taxon>
        <taxon>Chaetothyriales</taxon>
        <taxon>Herpotrichiellaceae</taxon>
        <taxon>Exophiala</taxon>
    </lineage>
</organism>
<dbReference type="InterPro" id="IPR057780">
    <property type="entry name" value="Beta-prop_Vps41"/>
</dbReference>
<feature type="region of interest" description="Disordered" evidence="4">
    <location>
        <begin position="443"/>
        <end position="462"/>
    </location>
</feature>
<feature type="region of interest" description="Disordered" evidence="4">
    <location>
        <begin position="1238"/>
        <end position="1275"/>
    </location>
</feature>
<reference evidence="6 7" key="1">
    <citation type="submission" date="2015-01" db="EMBL/GenBank/DDBJ databases">
        <title>The Genome Sequence of Exophiala mesophila CBS40295.</title>
        <authorList>
            <consortium name="The Broad Institute Genomics Platform"/>
            <person name="Cuomo C."/>
            <person name="de Hoog S."/>
            <person name="Gorbushina A."/>
            <person name="Stielow B."/>
            <person name="Teixiera M."/>
            <person name="Abouelleil A."/>
            <person name="Chapman S.B."/>
            <person name="Priest M."/>
            <person name="Young S.K."/>
            <person name="Wortman J."/>
            <person name="Nusbaum C."/>
            <person name="Birren B."/>
        </authorList>
    </citation>
    <scope>NUCLEOTIDE SEQUENCE [LARGE SCALE GENOMIC DNA]</scope>
    <source>
        <strain evidence="6 7">CBS 40295</strain>
    </source>
</reference>
<dbReference type="EMBL" id="KN847520">
    <property type="protein sequence ID" value="KIV96593.1"/>
    <property type="molecule type" value="Genomic_DNA"/>
</dbReference>
<gene>
    <name evidence="6" type="ORF">PV10_00437</name>
</gene>
<feature type="repeat" description="CHCR" evidence="3">
    <location>
        <begin position="929"/>
        <end position="1097"/>
    </location>
</feature>
<dbReference type="Pfam" id="PF23411">
    <property type="entry name" value="Beta-prop_Vps41"/>
    <property type="match status" value="2"/>
</dbReference>
<keyword evidence="7" id="KW-1185">Reference proteome</keyword>
<dbReference type="PROSITE" id="PS50236">
    <property type="entry name" value="CHCR"/>
    <property type="match status" value="1"/>
</dbReference>
<feature type="compositionally biased region" description="Basic and acidic residues" evidence="4">
    <location>
        <begin position="1248"/>
        <end position="1269"/>
    </location>
</feature>
<dbReference type="InterPro" id="IPR045111">
    <property type="entry name" value="Vps41/Vps8"/>
</dbReference>
<dbReference type="PANTHER" id="PTHR12616">
    <property type="entry name" value="VACUOLAR PROTEIN SORTING VPS41"/>
    <property type="match status" value="1"/>
</dbReference>
<feature type="compositionally biased region" description="Acidic residues" evidence="4">
    <location>
        <begin position="31"/>
        <end position="50"/>
    </location>
</feature>
<dbReference type="OrthoDB" id="244107at2759"/>
<dbReference type="STRING" id="212818.A0A0D2ACC7"/>
<dbReference type="InterPro" id="IPR011990">
    <property type="entry name" value="TPR-like_helical_dom_sf"/>
</dbReference>
<dbReference type="InterPro" id="IPR036322">
    <property type="entry name" value="WD40_repeat_dom_sf"/>
</dbReference>
<evidence type="ECO:0000256" key="2">
    <source>
        <dbReference type="ARBA" id="ARBA00022927"/>
    </source>
</evidence>
<dbReference type="RefSeq" id="XP_016228167.1">
    <property type="nucleotide sequence ID" value="XM_016364518.1"/>
</dbReference>
<dbReference type="InterPro" id="IPR000547">
    <property type="entry name" value="Clathrin_H-chain/VPS_repeat"/>
</dbReference>
<feature type="region of interest" description="Disordered" evidence="4">
    <location>
        <begin position="564"/>
        <end position="585"/>
    </location>
</feature>
<dbReference type="OMA" id="CYIRLQD"/>
<accession>A0A0D2ACC7</accession>
<proteinExistence type="predicted"/>
<feature type="domain" description="Vps41 beta-propeller" evidence="5">
    <location>
        <begin position="174"/>
        <end position="304"/>
    </location>
</feature>
<feature type="compositionally biased region" description="Basic and acidic residues" evidence="4">
    <location>
        <begin position="1171"/>
        <end position="1199"/>
    </location>
</feature>
<dbReference type="Gene3D" id="1.25.40.10">
    <property type="entry name" value="Tetratricopeptide repeat domain"/>
    <property type="match status" value="1"/>
</dbReference>
<keyword evidence="2" id="KW-0653">Protein transport</keyword>
<name>A0A0D2ACC7_EXOME</name>
<dbReference type="GO" id="GO:0006623">
    <property type="term" value="P:protein targeting to vacuole"/>
    <property type="evidence" value="ECO:0007669"/>
    <property type="project" value="InterPro"/>
</dbReference>
<feature type="region of interest" description="Disordered" evidence="4">
    <location>
        <begin position="1"/>
        <end position="54"/>
    </location>
</feature>
<dbReference type="Gene3D" id="2.130.10.10">
    <property type="entry name" value="YVTN repeat-like/Quinoprotein amine dehydrogenase"/>
    <property type="match status" value="1"/>
</dbReference>
<feature type="compositionally biased region" description="Low complexity" evidence="4">
    <location>
        <begin position="658"/>
        <end position="676"/>
    </location>
</feature>
<dbReference type="GO" id="GO:0016236">
    <property type="term" value="P:macroautophagy"/>
    <property type="evidence" value="ECO:0007669"/>
    <property type="project" value="TreeGrafter"/>
</dbReference>
<evidence type="ECO:0000256" key="3">
    <source>
        <dbReference type="PROSITE-ProRule" id="PRU01006"/>
    </source>
</evidence>
<evidence type="ECO:0000256" key="1">
    <source>
        <dbReference type="ARBA" id="ARBA00022448"/>
    </source>
</evidence>
<dbReference type="GO" id="GO:0009267">
    <property type="term" value="P:cellular response to starvation"/>
    <property type="evidence" value="ECO:0007669"/>
    <property type="project" value="TreeGrafter"/>
</dbReference>
<dbReference type="Pfam" id="PF23556">
    <property type="entry name" value="TPR_Vps41"/>
    <property type="match status" value="2"/>
</dbReference>
<dbReference type="GeneID" id="27318282"/>
<evidence type="ECO:0000313" key="7">
    <source>
        <dbReference type="Proteomes" id="UP000054302"/>
    </source>
</evidence>
<feature type="compositionally biased region" description="Low complexity" evidence="4">
    <location>
        <begin position="140"/>
        <end position="152"/>
    </location>
</feature>
<feature type="compositionally biased region" description="Basic and acidic residues" evidence="4">
    <location>
        <begin position="1"/>
        <end position="12"/>
    </location>
</feature>
<feature type="region of interest" description="Disordered" evidence="4">
    <location>
        <begin position="132"/>
        <end position="166"/>
    </location>
</feature>
<evidence type="ECO:0000256" key="4">
    <source>
        <dbReference type="SAM" id="MobiDB-lite"/>
    </source>
</evidence>
<dbReference type="VEuPathDB" id="FungiDB:PV10_00437"/>
<feature type="compositionally biased region" description="Polar residues" evidence="4">
    <location>
        <begin position="677"/>
        <end position="688"/>
    </location>
</feature>
<dbReference type="PANTHER" id="PTHR12616:SF1">
    <property type="entry name" value="VACUOLAR PROTEIN SORTING-ASSOCIATED PROTEIN 41 HOMOLOG"/>
    <property type="match status" value="1"/>
</dbReference>
<sequence length="1309" mass="142964">MAAGDGSKEPGARDSSPSYDDPDPKPVHDPSDEEEEDDTSDGGSDEEEEEPRLKYANLTRNVSPLYRNGDAASAFVVSGDKMIVGTQMGNIHVFALPTFSSLRVYHAHTTIVSAISTSSFATSSAGFRAEVPSSKLATDAQSNRDSSPSSSPAPKPKGKAQQQFVPNTPSNQIYIATSSIDGNVCISSLIDPKDVQLRNFGRPVQTVALSPEYKSDRSYLSGGQAGSLILTVGGQTGKSANATTTGAAAAASGWLGSIGLGANTGTDRVLHSGEGIISTIKWSLSGKYVVWVNESGIKIMRSNLKLESGESNLEWKRVSHVDRPSRPGWEEMAGVWKARVDWIDRDGLEADDDAPISSIVLATTNGASSKLDKNKPEEVLVGWGDSAWIIKVLPGSPGNRDHPVGHAEVATIIRFDDCTVSGISLYTPTLLLVLAYMEKKANTSSSQTSDGPRKGRRNRQNALEPELRLIDINTKEEIDTDTLTISRFESLTASDYHMAILPPLRIPASLAQKGYLDAIGSGIGNVSSSLYTGVEAVGQGVWDATMFGPRMLGANRIFSGAESVRSGFSGPDRTPSTRDRNYLTGWVPGFGSTDTTKKEDANNLATAQSMKIFIQSPFDCIVAIRRNLNDRMQWLVSMKKYQEAWELVDEHPEAAGTASEDSVSSTPPSQSIASSATKTGPSAPISPSQARQQATLAEFFADAASITSSAQVRSKSKFSAAEKEKRRIGELWLKQLVDAKNWSEAAEVAERVLNTSSRWEYWIWIFIKAQRFDEISSRVPTLELTPPLPSSVFEMILGHYVESDRRRFKELLDQWPSDLFEISTITAAIEDQYRQGTVTKGSQDWTMLQEGLAKLFLADGHYNEALKCYIALQDADTAMTLVRDHHLVDAVADDIPGFVQIRVPAKQLKSLSTEELSALAADPISVLADEATHGVVEPDEVFAQLDTPSLRPFLYFYLRALWKGEGETHEPRGPRVGHSAVASALAADTGKQLVEQFADTAVELFAEYDRPLLLEFLQTSTAYTYDTAVKICEKRRYIEELVYLLSKTGQMKKALFLIIDELKDVSSAIAFAKEQDDKSLWDDFLEYSMSRPRFISGLLAEVGTAIDPITLVKKIPSGLEVEGLKDGLKKMIREYDLQDSISSGVARVLSSEVAVGMDTLRRGRRKGIKFEVDSHKIPKPVTDKTEDQTAQDEKVEPLESKVPPGHCASCHRAFDQNETETLVGFACGHVYHVSHLLHGPDAQGDESTLPRDRQAERQAEETEGNDSRFLRSVGPKVTSARLLKDKIQAVGGCKICKERRQKDESVGGG</sequence>
<protein>
    <recommendedName>
        <fullName evidence="5">Vps41 beta-propeller domain-containing protein</fullName>
    </recommendedName>
</protein>
<dbReference type="GO" id="GO:0034058">
    <property type="term" value="P:endosomal vesicle fusion"/>
    <property type="evidence" value="ECO:0007669"/>
    <property type="project" value="TreeGrafter"/>
</dbReference>
<dbReference type="Proteomes" id="UP000054302">
    <property type="component" value="Unassembled WGS sequence"/>
</dbReference>
<dbReference type="GO" id="GO:0030897">
    <property type="term" value="C:HOPS complex"/>
    <property type="evidence" value="ECO:0007669"/>
    <property type="project" value="TreeGrafter"/>
</dbReference>
<keyword evidence="1" id="KW-0813">Transport</keyword>